<keyword evidence="2" id="KW-1185">Reference proteome</keyword>
<evidence type="ECO:0008006" key="3">
    <source>
        <dbReference type="Google" id="ProtNLM"/>
    </source>
</evidence>
<name>A0ABX2MDZ0_9BACL</name>
<dbReference type="RefSeq" id="WP_175380898.1">
    <property type="nucleotide sequence ID" value="NZ_CBCRYD010000019.1"/>
</dbReference>
<dbReference type="GeneID" id="97129738"/>
<dbReference type="EMBL" id="JABMCC010000094">
    <property type="protein sequence ID" value="NUU53146.1"/>
    <property type="molecule type" value="Genomic_DNA"/>
</dbReference>
<evidence type="ECO:0000313" key="2">
    <source>
        <dbReference type="Proteomes" id="UP000577724"/>
    </source>
</evidence>
<dbReference type="Proteomes" id="UP000577724">
    <property type="component" value="Unassembled WGS sequence"/>
</dbReference>
<sequence length="56" mass="6675">MKVMAAWFVGKHEKAMDVLSRMWGKQEGSWIVPLRLVKSSWNRDRIAIRKLTFNDR</sequence>
<reference evidence="1 2" key="1">
    <citation type="submission" date="2020-05" db="EMBL/GenBank/DDBJ databases">
        <title>Genome Sequencing of Type Strains.</title>
        <authorList>
            <person name="Lemaire J.F."/>
            <person name="Inderbitzin P."/>
            <person name="Gregorio O.A."/>
            <person name="Collins S.B."/>
            <person name="Wespe N."/>
            <person name="Knight-Connoni V."/>
        </authorList>
    </citation>
    <scope>NUCLEOTIDE SEQUENCE [LARGE SCALE GENOMIC DNA]</scope>
    <source>
        <strain evidence="1 2">DSM 19942</strain>
    </source>
</reference>
<organism evidence="1 2">
    <name type="scientific">Paenibacillus taichungensis</name>
    <dbReference type="NCBI Taxonomy" id="484184"/>
    <lineage>
        <taxon>Bacteria</taxon>
        <taxon>Bacillati</taxon>
        <taxon>Bacillota</taxon>
        <taxon>Bacilli</taxon>
        <taxon>Bacillales</taxon>
        <taxon>Paenibacillaceae</taxon>
        <taxon>Paenibacillus</taxon>
    </lineage>
</organism>
<protein>
    <recommendedName>
        <fullName evidence="3">Pentatricopeptide repeat-containing protein</fullName>
    </recommendedName>
</protein>
<comment type="caution">
    <text evidence="1">The sequence shown here is derived from an EMBL/GenBank/DDBJ whole genome shotgun (WGS) entry which is preliminary data.</text>
</comment>
<accession>A0ABX2MDZ0</accession>
<gene>
    <name evidence="1" type="ORF">HP548_03430</name>
</gene>
<evidence type="ECO:0000313" key="1">
    <source>
        <dbReference type="EMBL" id="NUU53146.1"/>
    </source>
</evidence>
<proteinExistence type="predicted"/>